<evidence type="ECO:0000256" key="4">
    <source>
        <dbReference type="SAM" id="MobiDB-lite"/>
    </source>
</evidence>
<accession>A0A6A6CP04</accession>
<keyword evidence="6" id="KW-1185">Reference proteome</keyword>
<dbReference type="GO" id="GO:0000172">
    <property type="term" value="C:ribonuclease MRP complex"/>
    <property type="evidence" value="ECO:0007669"/>
    <property type="project" value="InterPro"/>
</dbReference>
<evidence type="ECO:0000313" key="6">
    <source>
        <dbReference type="Proteomes" id="UP000799537"/>
    </source>
</evidence>
<keyword evidence="3" id="KW-0539">Nucleus</keyword>
<dbReference type="Gene3D" id="2.30.30.210">
    <property type="entry name" value="Ribonuclease P/MRP, subunit p29"/>
    <property type="match status" value="1"/>
</dbReference>
<dbReference type="PIRSF" id="PIRSF027081">
    <property type="entry name" value="RNase_P/MRP_p29_subunit"/>
    <property type="match status" value="1"/>
</dbReference>
<dbReference type="InterPro" id="IPR002730">
    <property type="entry name" value="Rpp29/RNP1"/>
</dbReference>
<dbReference type="GO" id="GO:0001682">
    <property type="term" value="P:tRNA 5'-leader removal"/>
    <property type="evidence" value="ECO:0007669"/>
    <property type="project" value="InterPro"/>
</dbReference>
<organism evidence="5 6">
    <name type="scientific">Zasmidium cellare ATCC 36951</name>
    <dbReference type="NCBI Taxonomy" id="1080233"/>
    <lineage>
        <taxon>Eukaryota</taxon>
        <taxon>Fungi</taxon>
        <taxon>Dikarya</taxon>
        <taxon>Ascomycota</taxon>
        <taxon>Pezizomycotina</taxon>
        <taxon>Dothideomycetes</taxon>
        <taxon>Dothideomycetidae</taxon>
        <taxon>Mycosphaerellales</taxon>
        <taxon>Mycosphaerellaceae</taxon>
        <taxon>Zasmidium</taxon>
    </lineage>
</organism>
<dbReference type="InterPro" id="IPR023534">
    <property type="entry name" value="Rof/RNase_P-like"/>
</dbReference>
<protein>
    <recommendedName>
        <fullName evidence="3">Ribonuclease P protein subunit</fullName>
    </recommendedName>
</protein>
<dbReference type="EMBL" id="ML993589">
    <property type="protein sequence ID" value="KAF2168835.1"/>
    <property type="molecule type" value="Genomic_DNA"/>
</dbReference>
<dbReference type="PANTHER" id="PTHR13348">
    <property type="entry name" value="RIBONUCLEASE P SUBUNIT P29"/>
    <property type="match status" value="1"/>
</dbReference>
<comment type="similarity">
    <text evidence="2">Belongs to the eukaryotic/archaeal RNase P protein component 1 family.</text>
</comment>
<dbReference type="RefSeq" id="XP_033669724.1">
    <property type="nucleotide sequence ID" value="XM_033805583.1"/>
</dbReference>
<comment type="subcellular location">
    <subcellularLocation>
        <location evidence="1">Nucleus</location>
    </subcellularLocation>
</comment>
<dbReference type="OrthoDB" id="124041at2759"/>
<dbReference type="GeneID" id="54558855"/>
<dbReference type="SUPFAM" id="SSF101744">
    <property type="entry name" value="Rof/RNase P subunit-like"/>
    <property type="match status" value="1"/>
</dbReference>
<dbReference type="PANTHER" id="PTHR13348:SF0">
    <property type="entry name" value="RIBONUCLEASE P PROTEIN SUBUNIT P29"/>
    <property type="match status" value="1"/>
</dbReference>
<proteinExistence type="inferred from homology"/>
<dbReference type="GO" id="GO:0005634">
    <property type="term" value="C:nucleus"/>
    <property type="evidence" value="ECO:0007669"/>
    <property type="project" value="UniProtKB-SubCell"/>
</dbReference>
<gene>
    <name evidence="5" type="ORF">M409DRAFT_20850</name>
</gene>
<evidence type="ECO:0000256" key="1">
    <source>
        <dbReference type="ARBA" id="ARBA00004123"/>
    </source>
</evidence>
<evidence type="ECO:0000256" key="2">
    <source>
        <dbReference type="ARBA" id="ARBA00006181"/>
    </source>
</evidence>
<evidence type="ECO:0000313" key="5">
    <source>
        <dbReference type="EMBL" id="KAF2168835.1"/>
    </source>
</evidence>
<evidence type="ECO:0000256" key="3">
    <source>
        <dbReference type="PIRNR" id="PIRNR027081"/>
    </source>
</evidence>
<dbReference type="GO" id="GO:0030677">
    <property type="term" value="C:ribonuclease P complex"/>
    <property type="evidence" value="ECO:0007669"/>
    <property type="project" value="InterPro"/>
</dbReference>
<sequence length="228" mass="26575">MATQPTEHIAEELLQRAHETEQASTIFREKIKLRPLHLRPTSPDPKLNARSKRQYDRLQKTKAERRSNKPKPLSAKQKRALCIYDFPKEQRKYAIYEPLHRMWCGYMREILGLKDGKQQPLNPNNAGPFLVSADYHGAVMEIVRSRCVSRVGLKGIVVKDTKFTFEMITAKNELKTVPKEQTVFRFEVPFEEEAGRKAVVFEIHGNQFEARAPDRANRKFKMHIDMDL</sequence>
<dbReference type="Pfam" id="PF01868">
    <property type="entry name" value="RNase_P-MRP_p29"/>
    <property type="match status" value="1"/>
</dbReference>
<feature type="compositionally biased region" description="Basic and acidic residues" evidence="4">
    <location>
        <begin position="53"/>
        <end position="67"/>
    </location>
</feature>
<name>A0A6A6CP04_ZASCE</name>
<dbReference type="InterPro" id="IPR036980">
    <property type="entry name" value="RNase_P/MRP_Rpp29_sf"/>
</dbReference>
<keyword evidence="3" id="KW-0819">tRNA processing</keyword>
<feature type="region of interest" description="Disordered" evidence="4">
    <location>
        <begin position="37"/>
        <end position="74"/>
    </location>
</feature>
<reference evidence="5" key="1">
    <citation type="journal article" date="2020" name="Stud. Mycol.">
        <title>101 Dothideomycetes genomes: a test case for predicting lifestyles and emergence of pathogens.</title>
        <authorList>
            <person name="Haridas S."/>
            <person name="Albert R."/>
            <person name="Binder M."/>
            <person name="Bloem J."/>
            <person name="Labutti K."/>
            <person name="Salamov A."/>
            <person name="Andreopoulos B."/>
            <person name="Baker S."/>
            <person name="Barry K."/>
            <person name="Bills G."/>
            <person name="Bluhm B."/>
            <person name="Cannon C."/>
            <person name="Castanera R."/>
            <person name="Culley D."/>
            <person name="Daum C."/>
            <person name="Ezra D."/>
            <person name="Gonzalez J."/>
            <person name="Henrissat B."/>
            <person name="Kuo A."/>
            <person name="Liang C."/>
            <person name="Lipzen A."/>
            <person name="Lutzoni F."/>
            <person name="Magnuson J."/>
            <person name="Mondo S."/>
            <person name="Nolan M."/>
            <person name="Ohm R."/>
            <person name="Pangilinan J."/>
            <person name="Park H.-J."/>
            <person name="Ramirez L."/>
            <person name="Alfaro M."/>
            <person name="Sun H."/>
            <person name="Tritt A."/>
            <person name="Yoshinaga Y."/>
            <person name="Zwiers L.-H."/>
            <person name="Turgeon B."/>
            <person name="Goodwin S."/>
            <person name="Spatafora J."/>
            <person name="Crous P."/>
            <person name="Grigoriev I."/>
        </authorList>
    </citation>
    <scope>NUCLEOTIDE SEQUENCE</scope>
    <source>
        <strain evidence="5">ATCC 36951</strain>
    </source>
</reference>
<dbReference type="AlphaFoldDB" id="A0A6A6CP04"/>
<dbReference type="GO" id="GO:0006364">
    <property type="term" value="P:rRNA processing"/>
    <property type="evidence" value="ECO:0007669"/>
    <property type="project" value="TreeGrafter"/>
</dbReference>
<dbReference type="Proteomes" id="UP000799537">
    <property type="component" value="Unassembled WGS sequence"/>
</dbReference>
<dbReference type="GO" id="GO:0033204">
    <property type="term" value="F:ribonuclease P RNA binding"/>
    <property type="evidence" value="ECO:0007669"/>
    <property type="project" value="InterPro"/>
</dbReference>
<dbReference type="SMART" id="SM00538">
    <property type="entry name" value="POP4"/>
    <property type="match status" value="1"/>
</dbReference>
<dbReference type="InterPro" id="IPR016848">
    <property type="entry name" value="RNase_P/MRP_Rpp29-subunit"/>
</dbReference>